<keyword evidence="2" id="KW-0560">Oxidoreductase</keyword>
<keyword evidence="1" id="KW-0521">NADP</keyword>
<dbReference type="Proteomes" id="UP001589627">
    <property type="component" value="Unassembled WGS sequence"/>
</dbReference>
<dbReference type="InterPro" id="IPR020843">
    <property type="entry name" value="ER"/>
</dbReference>
<dbReference type="EMBL" id="JBHLZP010001206">
    <property type="protein sequence ID" value="MFB9840623.1"/>
    <property type="molecule type" value="Genomic_DNA"/>
</dbReference>
<proteinExistence type="predicted"/>
<dbReference type="InterPro" id="IPR036291">
    <property type="entry name" value="NAD(P)-bd_dom_sf"/>
</dbReference>
<protein>
    <submittedName>
        <fullName evidence="4">Alcohol dehydrogenase catalytic domain-containing protein</fullName>
    </submittedName>
</protein>
<dbReference type="InterPro" id="IPR011032">
    <property type="entry name" value="GroES-like_sf"/>
</dbReference>
<dbReference type="CDD" id="cd05195">
    <property type="entry name" value="enoyl_red"/>
    <property type="match status" value="1"/>
</dbReference>
<dbReference type="SUPFAM" id="SSF51735">
    <property type="entry name" value="NAD(P)-binding Rossmann-fold domains"/>
    <property type="match status" value="1"/>
</dbReference>
<dbReference type="SMART" id="SM00829">
    <property type="entry name" value="PKS_ER"/>
    <property type="match status" value="1"/>
</dbReference>
<reference evidence="4 5" key="1">
    <citation type="submission" date="2024-09" db="EMBL/GenBank/DDBJ databases">
        <authorList>
            <person name="Sun Q."/>
            <person name="Mori K."/>
        </authorList>
    </citation>
    <scope>NUCLEOTIDE SEQUENCE [LARGE SCALE GENOMIC DNA]</scope>
    <source>
        <strain evidence="4 5">TBRC 0563</strain>
    </source>
</reference>
<organism evidence="4 5">
    <name type="scientific">Actinoallomurus acaciae</name>
    <dbReference type="NCBI Taxonomy" id="502577"/>
    <lineage>
        <taxon>Bacteria</taxon>
        <taxon>Bacillati</taxon>
        <taxon>Actinomycetota</taxon>
        <taxon>Actinomycetes</taxon>
        <taxon>Streptosporangiales</taxon>
        <taxon>Thermomonosporaceae</taxon>
        <taxon>Actinoallomurus</taxon>
    </lineage>
</organism>
<dbReference type="Pfam" id="PF08240">
    <property type="entry name" value="ADH_N"/>
    <property type="match status" value="1"/>
</dbReference>
<name>A0ABV5YZW5_9ACTN</name>
<keyword evidence="5" id="KW-1185">Reference proteome</keyword>
<sequence>MIRNEQILIPRLARGSTAIVPPAGERAWRVEAVRQGSLEDLTAVPCPQALAPLEPGQIRIGLRAAGLNFRDVVVGLGMIPGQTMIGTEGAGVILETGAEAKGLNVGDRVMGAVPGAFGPVAVADHRMVVPVPADWSWEQAAAVPIAFLTAYYGLADLAQLQAGQTVLIHAATGGVGMAAVQLAQHWGAEVFATASPTKWPILHAIGLDDAHIASSRTTQFENHFKTTTNGRG</sequence>
<evidence type="ECO:0000313" key="4">
    <source>
        <dbReference type="EMBL" id="MFB9840623.1"/>
    </source>
</evidence>
<gene>
    <name evidence="4" type="ORF">ACFFNX_51635</name>
</gene>
<dbReference type="InterPro" id="IPR013154">
    <property type="entry name" value="ADH-like_N"/>
</dbReference>
<feature type="domain" description="Enoyl reductase (ER)" evidence="3">
    <location>
        <begin position="36"/>
        <end position="232"/>
    </location>
</feature>
<dbReference type="PANTHER" id="PTHR48106">
    <property type="entry name" value="QUINONE OXIDOREDUCTASE PIG3-RELATED"/>
    <property type="match status" value="1"/>
</dbReference>
<evidence type="ECO:0000259" key="3">
    <source>
        <dbReference type="SMART" id="SM00829"/>
    </source>
</evidence>
<dbReference type="Gene3D" id="3.90.180.10">
    <property type="entry name" value="Medium-chain alcohol dehydrogenases, catalytic domain"/>
    <property type="match status" value="1"/>
</dbReference>
<evidence type="ECO:0000313" key="5">
    <source>
        <dbReference type="Proteomes" id="UP001589627"/>
    </source>
</evidence>
<comment type="caution">
    <text evidence="4">The sequence shown here is derived from an EMBL/GenBank/DDBJ whole genome shotgun (WGS) entry which is preliminary data.</text>
</comment>
<dbReference type="RefSeq" id="WP_378213852.1">
    <property type="nucleotide sequence ID" value="NZ_JBHLZP010001206.1"/>
</dbReference>
<evidence type="ECO:0000256" key="2">
    <source>
        <dbReference type="ARBA" id="ARBA00023002"/>
    </source>
</evidence>
<dbReference type="SUPFAM" id="SSF50129">
    <property type="entry name" value="GroES-like"/>
    <property type="match status" value="1"/>
</dbReference>
<evidence type="ECO:0000256" key="1">
    <source>
        <dbReference type="ARBA" id="ARBA00022857"/>
    </source>
</evidence>
<dbReference type="PANTHER" id="PTHR48106:SF18">
    <property type="entry name" value="QUINONE OXIDOREDUCTASE PIG3"/>
    <property type="match status" value="1"/>
</dbReference>
<accession>A0ABV5YZW5</accession>
<feature type="non-terminal residue" evidence="4">
    <location>
        <position position="232"/>
    </location>
</feature>